<gene>
    <name evidence="5" type="ORF">VRLFYP33_01750</name>
</gene>
<organism evidence="5">
    <name type="scientific">Veillonella ratti</name>
    <dbReference type="NCBI Taxonomy" id="103892"/>
    <lineage>
        <taxon>Bacteria</taxon>
        <taxon>Bacillati</taxon>
        <taxon>Bacillota</taxon>
        <taxon>Negativicutes</taxon>
        <taxon>Veillonellales</taxon>
        <taxon>Veillonellaceae</taxon>
        <taxon>Veillonella</taxon>
    </lineage>
</organism>
<dbReference type="PANTHER" id="PTHR12935:SF0">
    <property type="entry name" value="GAMMA-GLUTAMYLCYCLOTRANSFERASE"/>
    <property type="match status" value="1"/>
</dbReference>
<feature type="domain" description="Gamma-glutamylcyclotransferase AIG2-like" evidence="3">
    <location>
        <begin position="7"/>
        <end position="107"/>
    </location>
</feature>
<evidence type="ECO:0000256" key="2">
    <source>
        <dbReference type="PIRSR" id="PIRSR617939-1"/>
    </source>
</evidence>
<dbReference type="Gene3D" id="3.10.490.10">
    <property type="entry name" value="Gamma-glutamyl cyclotransferase-like"/>
    <property type="match status" value="1"/>
</dbReference>
<evidence type="ECO:0000256" key="1">
    <source>
        <dbReference type="ARBA" id="ARBA00023239"/>
    </source>
</evidence>
<dbReference type="GO" id="GO:0003839">
    <property type="term" value="F:gamma-glutamylcyclotransferase activity"/>
    <property type="evidence" value="ECO:0007669"/>
    <property type="project" value="InterPro"/>
</dbReference>
<proteinExistence type="predicted"/>
<dbReference type="Pfam" id="PF14192">
    <property type="entry name" value="DUF4314"/>
    <property type="match status" value="1"/>
</dbReference>
<dbReference type="InterPro" id="IPR036568">
    <property type="entry name" value="GGCT-like_sf"/>
</dbReference>
<dbReference type="AlphaFoldDB" id="A0A6N3DYU6"/>
<dbReference type="PANTHER" id="PTHR12935">
    <property type="entry name" value="GAMMA-GLUTAMYLCYCLOTRANSFERASE"/>
    <property type="match status" value="1"/>
</dbReference>
<dbReference type="EMBL" id="CACRUX010000063">
    <property type="protein sequence ID" value="VYU32854.1"/>
    <property type="molecule type" value="Genomic_DNA"/>
</dbReference>
<feature type="domain" description="DUF4314" evidence="4">
    <location>
        <begin position="147"/>
        <end position="202"/>
    </location>
</feature>
<protein>
    <recommendedName>
        <fullName evidence="6">AIG2-like family protein</fullName>
    </recommendedName>
</protein>
<evidence type="ECO:0000259" key="4">
    <source>
        <dbReference type="Pfam" id="PF14192"/>
    </source>
</evidence>
<dbReference type="InterPro" id="IPR013024">
    <property type="entry name" value="GGCT-like"/>
</dbReference>
<dbReference type="InterPro" id="IPR009288">
    <property type="entry name" value="AIG2-like_dom"/>
</dbReference>
<name>A0A6N3DYU6_9FIRM</name>
<dbReference type="InterPro" id="IPR017939">
    <property type="entry name" value="G-Glutamylcylcotransferase"/>
</dbReference>
<dbReference type="Pfam" id="PF06094">
    <property type="entry name" value="GGACT"/>
    <property type="match status" value="1"/>
</dbReference>
<dbReference type="InterPro" id="IPR025463">
    <property type="entry name" value="DUF4314"/>
</dbReference>
<dbReference type="SUPFAM" id="SSF110857">
    <property type="entry name" value="Gamma-glutamyl cyclotransferase-like"/>
    <property type="match status" value="1"/>
</dbReference>
<reference evidence="5" key="1">
    <citation type="submission" date="2019-11" db="EMBL/GenBank/DDBJ databases">
        <authorList>
            <person name="Feng L."/>
        </authorList>
    </citation>
    <scope>NUCLEOTIDE SEQUENCE</scope>
    <source>
        <strain evidence="5">VrattiLFYP33</strain>
    </source>
</reference>
<evidence type="ECO:0008006" key="6">
    <source>
        <dbReference type="Google" id="ProtNLM"/>
    </source>
</evidence>
<dbReference type="RefSeq" id="WP_014128982.1">
    <property type="nucleotide sequence ID" value="NZ_CACRUX010000063.1"/>
</dbReference>
<keyword evidence="1" id="KW-0456">Lyase</keyword>
<feature type="active site" description="Proton acceptor" evidence="2">
    <location>
        <position position="78"/>
    </location>
</feature>
<evidence type="ECO:0000259" key="3">
    <source>
        <dbReference type="Pfam" id="PF06094"/>
    </source>
</evidence>
<sequence length="203" mass="23412">MKQRIYIAYGSNMSKIQMARRCPDAVLAGTGRIRGYELLFKGSLTGCYATIEKKADAFVPVVFWRISSADERRLDAYEGFPRFYYKKEVEMETDDGTVCGLVYIMREDRRFGIPEDWYYQNMEQEYRKFGFDLSVLRAGLRHSRERMEGTRVRLIAMDDRQAPPRGTEGTVQFVDDAGTIHVQWDTGSSLGLVPGADEWEVIE</sequence>
<accession>A0A6N3DYU6</accession>
<dbReference type="CDD" id="cd06661">
    <property type="entry name" value="GGCT_like"/>
    <property type="match status" value="1"/>
</dbReference>
<evidence type="ECO:0000313" key="5">
    <source>
        <dbReference type="EMBL" id="VYU32854.1"/>
    </source>
</evidence>